<dbReference type="CDD" id="cd18787">
    <property type="entry name" value="SF2_C_DEAD"/>
    <property type="match status" value="1"/>
</dbReference>
<evidence type="ECO:0000256" key="5">
    <source>
        <dbReference type="ARBA" id="ARBA00022840"/>
    </source>
</evidence>
<dbReference type="SMART" id="SM00456">
    <property type="entry name" value="WW"/>
    <property type="match status" value="1"/>
</dbReference>
<keyword evidence="3" id="KW-0378">Hydrolase</keyword>
<dbReference type="EC" id="3.6.4.13" evidence="1"/>
<dbReference type="PROSITE" id="PS51195">
    <property type="entry name" value="Q_MOTIF"/>
    <property type="match status" value="1"/>
</dbReference>
<dbReference type="SMART" id="SM00487">
    <property type="entry name" value="DEXDc"/>
    <property type="match status" value="1"/>
</dbReference>
<dbReference type="PROSITE" id="PS51192">
    <property type="entry name" value="HELICASE_ATP_BIND_1"/>
    <property type="match status" value="1"/>
</dbReference>
<keyword evidence="6" id="KW-0694">RNA-binding</keyword>
<dbReference type="InterPro" id="IPR001650">
    <property type="entry name" value="Helicase_C-like"/>
</dbReference>
<dbReference type="InterPro" id="IPR000629">
    <property type="entry name" value="RNA-helicase_DEAD-box_CS"/>
</dbReference>
<dbReference type="InterPro" id="IPR014001">
    <property type="entry name" value="Helicase_ATP-bd"/>
</dbReference>
<dbReference type="KEGG" id="peu:105115940"/>
<feature type="domain" description="DEAD-box RNA helicase Q" evidence="12">
    <location>
        <begin position="480"/>
        <end position="508"/>
    </location>
</feature>
<evidence type="ECO:0000313" key="13">
    <source>
        <dbReference type="Proteomes" id="UP000694918"/>
    </source>
</evidence>
<feature type="region of interest" description="Disordered" evidence="8">
    <location>
        <begin position="123"/>
        <end position="149"/>
    </location>
</feature>
<dbReference type="RefSeq" id="XP_011011330.1">
    <property type="nucleotide sequence ID" value="XM_011013028.1"/>
</dbReference>
<evidence type="ECO:0000256" key="7">
    <source>
        <dbReference type="PROSITE-ProRule" id="PRU00552"/>
    </source>
</evidence>
<evidence type="ECO:0000259" key="9">
    <source>
        <dbReference type="PROSITE" id="PS50020"/>
    </source>
</evidence>
<evidence type="ECO:0000259" key="10">
    <source>
        <dbReference type="PROSITE" id="PS51192"/>
    </source>
</evidence>
<feature type="region of interest" description="Disordered" evidence="8">
    <location>
        <begin position="1"/>
        <end position="25"/>
    </location>
</feature>
<feature type="compositionally biased region" description="Gly residues" evidence="8">
    <location>
        <begin position="878"/>
        <end position="912"/>
    </location>
</feature>
<dbReference type="PROSITE" id="PS50020">
    <property type="entry name" value="WW_DOMAIN_2"/>
    <property type="match status" value="1"/>
</dbReference>
<dbReference type="SUPFAM" id="SSF52540">
    <property type="entry name" value="P-loop containing nucleoside triphosphate hydrolases"/>
    <property type="match status" value="1"/>
</dbReference>
<reference evidence="14" key="1">
    <citation type="submission" date="2025-08" db="UniProtKB">
        <authorList>
            <consortium name="RefSeq"/>
        </authorList>
    </citation>
    <scope>IDENTIFICATION</scope>
</reference>
<proteinExistence type="predicted"/>
<dbReference type="GO" id="GO:0005524">
    <property type="term" value="F:ATP binding"/>
    <property type="evidence" value="ECO:0007669"/>
    <property type="project" value="UniProtKB-KW"/>
</dbReference>
<dbReference type="GO" id="GO:0003723">
    <property type="term" value="F:RNA binding"/>
    <property type="evidence" value="ECO:0007669"/>
    <property type="project" value="UniProtKB-KW"/>
</dbReference>
<feature type="compositionally biased region" description="Low complexity" evidence="8">
    <location>
        <begin position="268"/>
        <end position="283"/>
    </location>
</feature>
<keyword evidence="5" id="KW-0067">ATP-binding</keyword>
<dbReference type="InterPro" id="IPR036020">
    <property type="entry name" value="WW_dom_sf"/>
</dbReference>
<dbReference type="InterPro" id="IPR011545">
    <property type="entry name" value="DEAD/DEAH_box_helicase_dom"/>
</dbReference>
<organism evidence="13 14">
    <name type="scientific">Populus euphratica</name>
    <name type="common">Euphrates poplar</name>
    <dbReference type="NCBI Taxonomy" id="75702"/>
    <lineage>
        <taxon>Eukaryota</taxon>
        <taxon>Viridiplantae</taxon>
        <taxon>Streptophyta</taxon>
        <taxon>Embryophyta</taxon>
        <taxon>Tracheophyta</taxon>
        <taxon>Spermatophyta</taxon>
        <taxon>Magnoliopsida</taxon>
        <taxon>eudicotyledons</taxon>
        <taxon>Gunneridae</taxon>
        <taxon>Pentapetalae</taxon>
        <taxon>rosids</taxon>
        <taxon>fabids</taxon>
        <taxon>Malpighiales</taxon>
        <taxon>Salicaceae</taxon>
        <taxon>Saliceae</taxon>
        <taxon>Populus</taxon>
    </lineage>
</organism>
<feature type="compositionally biased region" description="Low complexity" evidence="8">
    <location>
        <begin position="1063"/>
        <end position="1074"/>
    </location>
</feature>
<feature type="compositionally biased region" description="Gly residues" evidence="8">
    <location>
        <begin position="959"/>
        <end position="970"/>
    </location>
</feature>
<evidence type="ECO:0000313" key="14">
    <source>
        <dbReference type="RefSeq" id="XP_011011330.1"/>
    </source>
</evidence>
<dbReference type="PANTHER" id="PTHR47958">
    <property type="entry name" value="ATP-DEPENDENT RNA HELICASE DBP3"/>
    <property type="match status" value="1"/>
</dbReference>
<dbReference type="Proteomes" id="UP000694918">
    <property type="component" value="Unplaced"/>
</dbReference>
<dbReference type="InterPro" id="IPR001202">
    <property type="entry name" value="WW_dom"/>
</dbReference>
<evidence type="ECO:0000259" key="12">
    <source>
        <dbReference type="PROSITE" id="PS51195"/>
    </source>
</evidence>
<keyword evidence="4 14" id="KW-0347">Helicase</keyword>
<evidence type="ECO:0000256" key="8">
    <source>
        <dbReference type="SAM" id="MobiDB-lite"/>
    </source>
</evidence>
<dbReference type="GeneID" id="105115940"/>
<dbReference type="PROSITE" id="PS00039">
    <property type="entry name" value="DEAD_ATP_HELICASE"/>
    <property type="match status" value="1"/>
</dbReference>
<feature type="region of interest" description="Disordered" evidence="8">
    <location>
        <begin position="259"/>
        <end position="291"/>
    </location>
</feature>
<feature type="compositionally biased region" description="Basic and acidic residues" evidence="8">
    <location>
        <begin position="973"/>
        <end position="1005"/>
    </location>
</feature>
<feature type="compositionally biased region" description="Basic residues" evidence="8">
    <location>
        <begin position="1018"/>
        <end position="1062"/>
    </location>
</feature>
<dbReference type="FunFam" id="3.40.50.300:FF:000079">
    <property type="entry name" value="probable ATP-dependent RNA helicase DDX17"/>
    <property type="match status" value="1"/>
</dbReference>
<evidence type="ECO:0000256" key="3">
    <source>
        <dbReference type="ARBA" id="ARBA00022801"/>
    </source>
</evidence>
<dbReference type="Pfam" id="PF00270">
    <property type="entry name" value="DEAD"/>
    <property type="match status" value="1"/>
</dbReference>
<dbReference type="SMART" id="SM00490">
    <property type="entry name" value="HELICc"/>
    <property type="match status" value="1"/>
</dbReference>
<dbReference type="GO" id="GO:0016787">
    <property type="term" value="F:hydrolase activity"/>
    <property type="evidence" value="ECO:0007669"/>
    <property type="project" value="UniProtKB-KW"/>
</dbReference>
<feature type="short sequence motif" description="Q motif" evidence="7">
    <location>
        <begin position="480"/>
        <end position="508"/>
    </location>
</feature>
<feature type="domain" description="WW" evidence="9">
    <location>
        <begin position="20"/>
        <end position="54"/>
    </location>
</feature>
<evidence type="ECO:0000256" key="2">
    <source>
        <dbReference type="ARBA" id="ARBA00022741"/>
    </source>
</evidence>
<feature type="compositionally biased region" description="Basic and acidic residues" evidence="8">
    <location>
        <begin position="1079"/>
        <end position="1108"/>
    </location>
</feature>
<protein>
    <recommendedName>
        <fullName evidence="1">RNA helicase</fullName>
        <ecNumber evidence="1">3.6.4.13</ecNumber>
    </recommendedName>
</protein>
<name>A0AAJ6THK6_POPEU</name>
<dbReference type="Pfam" id="PF00271">
    <property type="entry name" value="Helicase_C"/>
    <property type="match status" value="1"/>
</dbReference>
<dbReference type="Gene3D" id="3.40.50.300">
    <property type="entry name" value="P-loop containing nucleotide triphosphate hydrolases"/>
    <property type="match status" value="2"/>
</dbReference>
<sequence>MATADPASATVGPRYAPEDPTLPKPWTGLIDGSTGLLYYWNPETNITQYEKPPSVPPQMPPALPPNASTPKLAQIPMAHSSQPNGLVSQAAQQTMQASQQQGQQISQLHQQYGQVTSQQQGPQVVQLSNQQGAPQQGSQLSQAIQQPAQLRSMQHPVQHLLSHAGQQMPQQGGQQVPQQVGQYIMQHQSLQMPQPQGHQYAYQQPMQYMTYQQNMLPQGQQSSQQQAHLSAQGLQFPNQHEYKAALPKREEVEFQQGNQTGFSPTRFQQTGGSSSQNLSSAGSNPVCMPHSGVQLGQAQQFGSSSVNIQHPPSMVQMQQIGTDFHQQHGPRFQNHMGPSVMHNQQSNLPPAGLNMGYENNARGRSGNDHYINAKVEGPVMSPHQPEFIAMSRARKQQDSRTGSVPFQNVGPGHGSGFNTDGHPNHNMYSHATSGPPFPNNALMRPSFIETADISNLSPAEVYRQEHEVSATGDNVPAPFMTFEATGFPSEILRDIHSAGFVSPTPIQAQTWPIALQSRDIVAIAKTGSGKTLGYLIPAFILLQQRRNNAQNGPTVLVLAPTRELATQIQDEVMKFGRSSRVSCTCLYGGAPKIPQLKELERGADIVVATPGRLNDILEMKRIDFRQVSLLVLDEADRMLDMGFEPQIRKIVNEIPPQRQTLMFTATWPKEVRKIASDLLVHPVQVNIGSVDVLAANKSITQYVEVVPQMEKDRRLEQILRTQERGSKAIIFCSTKRLCDQLARSIGRNFGAAAIHGDKSQGERDWALNQFRSGKSPILVATDVAARGLDIKDIRIVINYDFPSGIEDYVHRIGRTGRAGATGVSYTFFSEQDWKYAADLVKLLEGANQHVPVEVREMALRGGPSFGKDRGGLNRFDAGRGGGRWASGGRGGMRDGGFGGRGGMRDGGFGGRGGMRENSFGGRGGMRENNFGGRGGMRDGNFGGRGGRNDLFSGRENRGRGFGGSGGGHVGWGRNDRGHDRHGYMDGRGRGHGRFDGRRDMTEKSRGRSFSRSPDRARTRGYSRSRSRSRSWTRSRSRSRSRSPRHSRSRSPSPRHSRSRSGIRGHSPQHSSSHSRSPRRSPDYDRFERPRERNIDEKDMTVPELKASEQEMSPMSPGTHGNAFSGAELLPATGSAEPVQQEATGDPGLPSVAEA</sequence>
<gene>
    <name evidence="14" type="primary">LOC105115940</name>
</gene>
<keyword evidence="13" id="KW-1185">Reference proteome</keyword>
<feature type="compositionally biased region" description="Low complexity" evidence="8">
    <location>
        <begin position="123"/>
        <end position="146"/>
    </location>
</feature>
<dbReference type="FunFam" id="3.40.50.300:FF:000008">
    <property type="entry name" value="ATP-dependent RNA helicase RhlB"/>
    <property type="match status" value="1"/>
</dbReference>
<evidence type="ECO:0000256" key="4">
    <source>
        <dbReference type="ARBA" id="ARBA00022806"/>
    </source>
</evidence>
<dbReference type="PROSITE" id="PS01159">
    <property type="entry name" value="WW_DOMAIN_1"/>
    <property type="match status" value="1"/>
</dbReference>
<dbReference type="SUPFAM" id="SSF51045">
    <property type="entry name" value="WW domain"/>
    <property type="match status" value="1"/>
</dbReference>
<feature type="domain" description="Helicase ATP-binding" evidence="10">
    <location>
        <begin position="511"/>
        <end position="685"/>
    </location>
</feature>
<dbReference type="InterPro" id="IPR014014">
    <property type="entry name" value="RNA_helicase_DEAD_Q_motif"/>
</dbReference>
<accession>A0AAJ6THK6</accession>
<keyword evidence="2" id="KW-0547">Nucleotide-binding</keyword>
<evidence type="ECO:0000256" key="1">
    <source>
        <dbReference type="ARBA" id="ARBA00012552"/>
    </source>
</evidence>
<feature type="domain" description="Helicase C-terminal" evidence="11">
    <location>
        <begin position="714"/>
        <end position="858"/>
    </location>
</feature>
<dbReference type="InterPro" id="IPR027417">
    <property type="entry name" value="P-loop_NTPase"/>
</dbReference>
<dbReference type="GO" id="GO:0003724">
    <property type="term" value="F:RNA helicase activity"/>
    <property type="evidence" value="ECO:0007669"/>
    <property type="project" value="UniProtKB-EC"/>
</dbReference>
<dbReference type="PROSITE" id="PS51194">
    <property type="entry name" value="HELICASE_CTER"/>
    <property type="match status" value="1"/>
</dbReference>
<evidence type="ECO:0000256" key="6">
    <source>
        <dbReference type="ARBA" id="ARBA00022884"/>
    </source>
</evidence>
<dbReference type="Pfam" id="PF00397">
    <property type="entry name" value="WW"/>
    <property type="match status" value="1"/>
</dbReference>
<dbReference type="AlphaFoldDB" id="A0AAJ6THK6"/>
<feature type="region of interest" description="Disordered" evidence="8">
    <location>
        <begin position="878"/>
        <end position="1154"/>
    </location>
</feature>
<evidence type="ECO:0000259" key="11">
    <source>
        <dbReference type="PROSITE" id="PS51194"/>
    </source>
</evidence>